<protein>
    <submittedName>
        <fullName evidence="3">Protein CLEC16A (C-type lectin domain family 16 member A)</fullName>
    </submittedName>
</protein>
<evidence type="ECO:0000313" key="4">
    <source>
        <dbReference type="Proteomes" id="UP001642464"/>
    </source>
</evidence>
<dbReference type="InterPro" id="IPR019155">
    <property type="entry name" value="CLEC16A/TT9_N"/>
</dbReference>
<organism evidence="3 4">
    <name type="scientific">Durusdinium trenchii</name>
    <dbReference type="NCBI Taxonomy" id="1381693"/>
    <lineage>
        <taxon>Eukaryota</taxon>
        <taxon>Sar</taxon>
        <taxon>Alveolata</taxon>
        <taxon>Dinophyceae</taxon>
        <taxon>Suessiales</taxon>
        <taxon>Symbiodiniaceae</taxon>
        <taxon>Durusdinium</taxon>
    </lineage>
</organism>
<evidence type="ECO:0000313" key="3">
    <source>
        <dbReference type="EMBL" id="CAK9093720.1"/>
    </source>
</evidence>
<dbReference type="Pfam" id="PF09758">
    <property type="entry name" value="FPL"/>
    <property type="match status" value="1"/>
</dbReference>
<dbReference type="PANTHER" id="PTHR21481">
    <property type="entry name" value="PROTEIN CLEC16A"/>
    <property type="match status" value="1"/>
</dbReference>
<dbReference type="InterPro" id="IPR039272">
    <property type="entry name" value="CLEC16A/TT9"/>
</dbReference>
<evidence type="ECO:0000256" key="1">
    <source>
        <dbReference type="ARBA" id="ARBA00023006"/>
    </source>
</evidence>
<dbReference type="PANTHER" id="PTHR21481:SF0">
    <property type="entry name" value="PROTEIN CLEC16A"/>
    <property type="match status" value="1"/>
</dbReference>
<comment type="caution">
    <text evidence="3">The sequence shown here is derived from an EMBL/GenBank/DDBJ whole genome shotgun (WGS) entry which is preliminary data.</text>
</comment>
<evidence type="ECO:0000259" key="2">
    <source>
        <dbReference type="Pfam" id="PF09758"/>
    </source>
</evidence>
<proteinExistence type="predicted"/>
<feature type="non-terminal residue" evidence="3">
    <location>
        <position position="524"/>
    </location>
</feature>
<feature type="domain" description="FPL" evidence="2">
    <location>
        <begin position="48"/>
        <end position="197"/>
    </location>
</feature>
<keyword evidence="4" id="KW-1185">Reference proteome</keyword>
<name>A0ABP0QZJ7_9DINO</name>
<gene>
    <name evidence="3" type="ORF">SCF082_LOCUS44084</name>
</gene>
<sequence>MAAIFGLFASERATARPAYSLPKLQALHERLQSILEADEQTEAAVEVIREMTEALLWGEQNDHNENFFDFFCEKSILADFVRILGRPVPKTVKVQLLQSLSMLIQNIRRPTSLYYLFSNNYVNQLIATQFDWSDEEILGYYISFLKSLALRLNEETIKFFFQERSQQFPLFTEAVRFFSHHDQMVRTSVRTLTLRVFNVKDEAMQSFVLKISRPYFRHLAEHLCLLWRTLDESKGQPNALDEANAEQQDLVMYISDVLEMKNANLSRIVVKMVLDHACYPMLLESLAAEDQSLLSWRTALFLLQEFFQTSQQRELVEPLATSLLATPGAASAPARSSTSSRSTLKEAVDVWEPFKAEDPEESVGVTVNAFSELYRPKILGHLLKEEPLLTAALLRSCLGLGISNLLEQGLLIEAGLLPPLPGHAVTTPAAPAAPPLEVLHRAAAALEDHSSLNMVAIQALARLCLDVAFTPEARSLSGSKDWREKPLEAIQRGLRSAAQQVRSFIHHLGDGFLDLFGEAWEQEH</sequence>
<reference evidence="3 4" key="1">
    <citation type="submission" date="2024-02" db="EMBL/GenBank/DDBJ databases">
        <authorList>
            <person name="Chen Y."/>
            <person name="Shah S."/>
            <person name="Dougan E. K."/>
            <person name="Thang M."/>
            <person name="Chan C."/>
        </authorList>
    </citation>
    <scope>NUCLEOTIDE SEQUENCE [LARGE SCALE GENOMIC DNA]</scope>
</reference>
<dbReference type="Proteomes" id="UP001642464">
    <property type="component" value="Unassembled WGS sequence"/>
</dbReference>
<accession>A0ABP0QZJ7</accession>
<dbReference type="EMBL" id="CAXAMM010040507">
    <property type="protein sequence ID" value="CAK9093720.1"/>
    <property type="molecule type" value="Genomic_DNA"/>
</dbReference>
<keyword evidence="1" id="KW-0072">Autophagy</keyword>